<evidence type="ECO:0000313" key="1">
    <source>
        <dbReference type="EMBL" id="AFM02245.1"/>
    </source>
</evidence>
<organism evidence="1 2">
    <name type="scientific">Desulfitobacterium dehalogenans (strain ATCC 51507 / DSM 9161 / JW/IU-DC1)</name>
    <dbReference type="NCBI Taxonomy" id="756499"/>
    <lineage>
        <taxon>Bacteria</taxon>
        <taxon>Bacillati</taxon>
        <taxon>Bacillota</taxon>
        <taxon>Clostridia</taxon>
        <taxon>Eubacteriales</taxon>
        <taxon>Desulfitobacteriaceae</taxon>
        <taxon>Desulfitobacterium</taxon>
    </lineage>
</organism>
<accession>I4AE60</accession>
<gene>
    <name evidence="1" type="ordered locus">Desde_3981</name>
</gene>
<dbReference type="OrthoDB" id="1908357at2"/>
<dbReference type="Proteomes" id="UP000006053">
    <property type="component" value="Chromosome"/>
</dbReference>
<keyword evidence="2" id="KW-1185">Reference proteome</keyword>
<dbReference type="RefSeq" id="WP_014795717.1">
    <property type="nucleotide sequence ID" value="NC_018017.1"/>
</dbReference>
<dbReference type="AlphaFoldDB" id="I4AE60"/>
<protein>
    <submittedName>
        <fullName evidence="1">Uncharacterized protein</fullName>
    </submittedName>
</protein>
<reference evidence="2" key="1">
    <citation type="submission" date="2012-06" db="EMBL/GenBank/DDBJ databases">
        <title>Complete sequence of Desulfitobacterium dehalogenans ATCC 51507.</title>
        <authorList>
            <person name="Lucas S."/>
            <person name="Han J."/>
            <person name="Lapidus A."/>
            <person name="Cheng J.-F."/>
            <person name="Goodwin L."/>
            <person name="Pitluck S."/>
            <person name="Peters L."/>
            <person name="Ovchinnikova G."/>
            <person name="Teshima H."/>
            <person name="Detter J.C."/>
            <person name="Han C."/>
            <person name="Tapia R."/>
            <person name="Land M."/>
            <person name="Hauser L."/>
            <person name="Kyrpides N."/>
            <person name="Ivanova N."/>
            <person name="Pagani I."/>
            <person name="Kruse T."/>
            <person name="de Vos W.M."/>
            <person name="Smidt H."/>
            <person name="Woyke T."/>
        </authorList>
    </citation>
    <scope>NUCLEOTIDE SEQUENCE [LARGE SCALE GENOMIC DNA]</scope>
    <source>
        <strain evidence="2">ATCC 51507 / DSM 9161 / JW/IU-DC1</strain>
    </source>
</reference>
<reference evidence="1 2" key="2">
    <citation type="journal article" date="2015" name="J. Bacteriol.">
        <title>Genomic, proteomic, and biochemical analysis of the organohalide respiratory pathway in Desulfitobacterium dehalogenans.</title>
        <authorList>
            <person name="Kruse T."/>
            <person name="van de Pas B.A."/>
            <person name="Atteia A."/>
            <person name="Krab K."/>
            <person name="Hagen W.R."/>
            <person name="Goodwin L."/>
            <person name="Chain P."/>
            <person name="Boeren S."/>
            <person name="Maphosa F."/>
            <person name="Schraa G."/>
            <person name="de Vos W.M."/>
            <person name="van der Oost J."/>
            <person name="Smidt H."/>
            <person name="Stams A.J."/>
        </authorList>
    </citation>
    <scope>NUCLEOTIDE SEQUENCE [LARGE SCALE GENOMIC DNA]</scope>
    <source>
        <strain evidence="2">ATCC 51507 / DSM 9161 / JW/IU-DC1</strain>
    </source>
</reference>
<proteinExistence type="predicted"/>
<dbReference type="KEGG" id="ddh:Desde_3981"/>
<dbReference type="EMBL" id="CP003348">
    <property type="protein sequence ID" value="AFM02245.1"/>
    <property type="molecule type" value="Genomic_DNA"/>
</dbReference>
<evidence type="ECO:0000313" key="2">
    <source>
        <dbReference type="Proteomes" id="UP000006053"/>
    </source>
</evidence>
<sequence length="136" mass="14909">MQEQIDLIERSLLKGEKLLAVGASFPDPTEQVYVTDKRIIVQKIKGFNSTKKEIPLSAIGSVNKKFTLFHGGTLQIVASNDSATVEKIPLDVLQEVKRIIDELLNQPVQDDSVLQQAPLPEQITVNCPGCGATNIK</sequence>
<name>I4AE60_DESDJ</name>
<dbReference type="HOGENOM" id="CLU_1872079_0_0_9"/>